<protein>
    <submittedName>
        <fullName evidence="2">Uncharacterized protein</fullName>
    </submittedName>
</protein>
<feature type="compositionally biased region" description="Gly residues" evidence="1">
    <location>
        <begin position="1"/>
        <end position="16"/>
    </location>
</feature>
<sequence length="49" mass="5199">MKEEGGAQGGGRGWAGGSDSLNYRGWEEGRETARAGGFRQGPHEGHLLK</sequence>
<proteinExistence type="predicted"/>
<organism evidence="2">
    <name type="scientific">Burkholderia pseudomallei 1710a</name>
    <dbReference type="NCBI Taxonomy" id="320371"/>
    <lineage>
        <taxon>Bacteria</taxon>
        <taxon>Pseudomonadati</taxon>
        <taxon>Pseudomonadota</taxon>
        <taxon>Betaproteobacteria</taxon>
        <taxon>Burkholderiales</taxon>
        <taxon>Burkholderiaceae</taxon>
        <taxon>Burkholderia</taxon>
        <taxon>pseudomallei group</taxon>
    </lineage>
</organism>
<feature type="region of interest" description="Disordered" evidence="1">
    <location>
        <begin position="1"/>
        <end position="49"/>
    </location>
</feature>
<name>A0A0E1WBG8_BURPE</name>
<evidence type="ECO:0000256" key="1">
    <source>
        <dbReference type="SAM" id="MobiDB-lite"/>
    </source>
</evidence>
<evidence type="ECO:0000313" key="2">
    <source>
        <dbReference type="EMBL" id="EET09754.1"/>
    </source>
</evidence>
<dbReference type="Proteomes" id="UP000001812">
    <property type="component" value="Chromosome I"/>
</dbReference>
<reference evidence="2" key="1">
    <citation type="submission" date="2009-05" db="EMBL/GenBank/DDBJ databases">
        <authorList>
            <person name="Harkins D.M."/>
            <person name="DeShazer D."/>
            <person name="Woods D.E."/>
            <person name="Brinkac L.M."/>
            <person name="Brown K.A."/>
            <person name="Hung G.C."/>
            <person name="Tuanyok A."/>
            <person name="Zhang B."/>
            <person name="Nierman W.C."/>
        </authorList>
    </citation>
    <scope>NUCLEOTIDE SEQUENCE [LARGE SCALE GENOMIC DNA]</scope>
    <source>
        <strain evidence="2">1710a</strain>
    </source>
</reference>
<dbReference type="EMBL" id="CM000832">
    <property type="protein sequence ID" value="EET09754.1"/>
    <property type="molecule type" value="Genomic_DNA"/>
</dbReference>
<dbReference type="AlphaFoldDB" id="A0A0E1WBG8"/>
<gene>
    <name evidence="2" type="ORF">BURPS1710A_3962</name>
</gene>
<accession>A0A0E1WBG8</accession>
<dbReference type="HOGENOM" id="CLU_3133235_0_0_4"/>